<dbReference type="AlphaFoldDB" id="A0AAV6MBB6"/>
<sequence length="120" mass="12801">MAALTDFCRDSGDISTRNDLNTSPEMLKPSSASSDDVSPNSRGKSSDSGINMEGTAGDRAFAFEEVVRTQASGGCVDHPDTEKAGFGFTCFNFHHKSTMNQAEEATLLSCLLLEENGRGD</sequence>
<keyword evidence="3" id="KW-1185">Reference proteome</keyword>
<proteinExistence type="predicted"/>
<feature type="non-terminal residue" evidence="2">
    <location>
        <position position="1"/>
    </location>
</feature>
<accession>A0AAV6MBB6</accession>
<name>A0AAV6MBB6_9ROSI</name>
<evidence type="ECO:0000313" key="2">
    <source>
        <dbReference type="EMBL" id="KAG6578769.1"/>
    </source>
</evidence>
<organism evidence="2 3">
    <name type="scientific">Cucurbita argyrosperma subsp. sororia</name>
    <dbReference type="NCBI Taxonomy" id="37648"/>
    <lineage>
        <taxon>Eukaryota</taxon>
        <taxon>Viridiplantae</taxon>
        <taxon>Streptophyta</taxon>
        <taxon>Embryophyta</taxon>
        <taxon>Tracheophyta</taxon>
        <taxon>Spermatophyta</taxon>
        <taxon>Magnoliopsida</taxon>
        <taxon>eudicotyledons</taxon>
        <taxon>Gunneridae</taxon>
        <taxon>Pentapetalae</taxon>
        <taxon>rosids</taxon>
        <taxon>fabids</taxon>
        <taxon>Cucurbitales</taxon>
        <taxon>Cucurbitaceae</taxon>
        <taxon>Cucurbiteae</taxon>
        <taxon>Cucurbita</taxon>
    </lineage>
</organism>
<dbReference type="EMBL" id="JAGKQH010000015">
    <property type="protein sequence ID" value="KAG6578769.1"/>
    <property type="molecule type" value="Genomic_DNA"/>
</dbReference>
<feature type="compositionally biased region" description="Polar residues" evidence="1">
    <location>
        <begin position="13"/>
        <end position="24"/>
    </location>
</feature>
<protein>
    <submittedName>
        <fullName evidence="2">Uncharacterized protein</fullName>
    </submittedName>
</protein>
<comment type="caution">
    <text evidence="2">The sequence shown here is derived from an EMBL/GenBank/DDBJ whole genome shotgun (WGS) entry which is preliminary data.</text>
</comment>
<gene>
    <name evidence="2" type="ORF">SDJN03_23217</name>
</gene>
<feature type="region of interest" description="Disordered" evidence="1">
    <location>
        <begin position="1"/>
        <end position="55"/>
    </location>
</feature>
<dbReference type="Proteomes" id="UP000685013">
    <property type="component" value="Chromosome 15"/>
</dbReference>
<evidence type="ECO:0000313" key="3">
    <source>
        <dbReference type="Proteomes" id="UP000685013"/>
    </source>
</evidence>
<feature type="compositionally biased region" description="Low complexity" evidence="1">
    <location>
        <begin position="29"/>
        <end position="41"/>
    </location>
</feature>
<reference evidence="2 3" key="1">
    <citation type="journal article" date="2021" name="Hortic Res">
        <title>The domestication of Cucurbita argyrosperma as revealed by the genome of its wild relative.</title>
        <authorList>
            <person name="Barrera-Redondo J."/>
            <person name="Sanchez-de la Vega G."/>
            <person name="Aguirre-Liguori J.A."/>
            <person name="Castellanos-Morales G."/>
            <person name="Gutierrez-Guerrero Y.T."/>
            <person name="Aguirre-Dugua X."/>
            <person name="Aguirre-Planter E."/>
            <person name="Tenaillon M.I."/>
            <person name="Lira-Saade R."/>
            <person name="Eguiarte L.E."/>
        </authorList>
    </citation>
    <scope>NUCLEOTIDE SEQUENCE [LARGE SCALE GENOMIC DNA]</scope>
    <source>
        <strain evidence="2">JBR-2021</strain>
    </source>
</reference>
<evidence type="ECO:0000256" key="1">
    <source>
        <dbReference type="SAM" id="MobiDB-lite"/>
    </source>
</evidence>